<name>A0A437K098_9BURK</name>
<dbReference type="OrthoDB" id="5512223at2"/>
<evidence type="ECO:0000313" key="4">
    <source>
        <dbReference type="Proteomes" id="UP000288178"/>
    </source>
</evidence>
<reference evidence="3 4" key="1">
    <citation type="submission" date="2019-01" db="EMBL/GenBank/DDBJ databases">
        <authorList>
            <person name="Chen W.-M."/>
        </authorList>
    </citation>
    <scope>NUCLEOTIDE SEQUENCE [LARGE SCALE GENOMIC DNA]</scope>
    <source>
        <strain evidence="3 4">ICH-3</strain>
    </source>
</reference>
<dbReference type="Pfam" id="PF00582">
    <property type="entry name" value="Usp"/>
    <property type="match status" value="1"/>
</dbReference>
<dbReference type="CDD" id="cd00293">
    <property type="entry name" value="USP-like"/>
    <property type="match status" value="1"/>
</dbReference>
<dbReference type="Gene3D" id="3.40.50.620">
    <property type="entry name" value="HUPs"/>
    <property type="match status" value="1"/>
</dbReference>
<protein>
    <submittedName>
        <fullName evidence="3">Universal stress protein</fullName>
    </submittedName>
</protein>
<gene>
    <name evidence="3" type="ORF">ENE75_02135</name>
</gene>
<comment type="similarity">
    <text evidence="1">Belongs to the universal stress protein A family.</text>
</comment>
<feature type="domain" description="UspA" evidence="2">
    <location>
        <begin position="2"/>
        <end position="130"/>
    </location>
</feature>
<evidence type="ECO:0000259" key="2">
    <source>
        <dbReference type="Pfam" id="PF00582"/>
    </source>
</evidence>
<dbReference type="SUPFAM" id="SSF52402">
    <property type="entry name" value="Adenine nucleotide alpha hydrolases-like"/>
    <property type="match status" value="1"/>
</dbReference>
<organism evidence="3 4">
    <name type="scientific">Rubrivivax albus</name>
    <dbReference type="NCBI Taxonomy" id="2499835"/>
    <lineage>
        <taxon>Bacteria</taxon>
        <taxon>Pseudomonadati</taxon>
        <taxon>Pseudomonadota</taxon>
        <taxon>Betaproteobacteria</taxon>
        <taxon>Burkholderiales</taxon>
        <taxon>Sphaerotilaceae</taxon>
        <taxon>Rubrivivax</taxon>
    </lineage>
</organism>
<dbReference type="PANTHER" id="PTHR46268">
    <property type="entry name" value="STRESS RESPONSE PROTEIN NHAX"/>
    <property type="match status" value="1"/>
</dbReference>
<dbReference type="Proteomes" id="UP000288178">
    <property type="component" value="Unassembled WGS sequence"/>
</dbReference>
<accession>A0A437K098</accession>
<dbReference type="RefSeq" id="WP_128195151.1">
    <property type="nucleotide sequence ID" value="NZ_SACT01000001.1"/>
</dbReference>
<evidence type="ECO:0000256" key="1">
    <source>
        <dbReference type="ARBA" id="ARBA00008791"/>
    </source>
</evidence>
<dbReference type="AlphaFoldDB" id="A0A437K098"/>
<keyword evidence="4" id="KW-1185">Reference proteome</keyword>
<comment type="caution">
    <text evidence="3">The sequence shown here is derived from an EMBL/GenBank/DDBJ whole genome shotgun (WGS) entry which is preliminary data.</text>
</comment>
<dbReference type="InterPro" id="IPR006016">
    <property type="entry name" value="UspA"/>
</dbReference>
<sequence>MKILVPADGSPAAMAALRHVLDLRTAGLQASVVLVNVQPPATLYEVVTAHDPDVIREVKGAAGADLLAPAEALLQKHGGDYELEVAGGEPAPMIVELAENYGCGLIVMGGDSDVVDDVVAHSTLPVTVVPLPEDDA</sequence>
<proteinExistence type="inferred from homology"/>
<evidence type="ECO:0000313" key="3">
    <source>
        <dbReference type="EMBL" id="RVT53714.1"/>
    </source>
</evidence>
<dbReference type="InterPro" id="IPR014729">
    <property type="entry name" value="Rossmann-like_a/b/a_fold"/>
</dbReference>
<dbReference type="PANTHER" id="PTHR46268:SF15">
    <property type="entry name" value="UNIVERSAL STRESS PROTEIN HP_0031"/>
    <property type="match status" value="1"/>
</dbReference>
<dbReference type="EMBL" id="SACT01000001">
    <property type="protein sequence ID" value="RVT53714.1"/>
    <property type="molecule type" value="Genomic_DNA"/>
</dbReference>